<dbReference type="OrthoDB" id="68483at2759"/>
<feature type="compositionally biased region" description="Low complexity" evidence="8">
    <location>
        <begin position="362"/>
        <end position="374"/>
    </location>
</feature>
<keyword evidence="6 7" id="KW-0067">ATP-binding</keyword>
<evidence type="ECO:0000256" key="8">
    <source>
        <dbReference type="SAM" id="MobiDB-lite"/>
    </source>
</evidence>
<reference evidence="10" key="2">
    <citation type="submission" date="2021-01" db="EMBL/GenBank/DDBJ databases">
        <authorList>
            <person name="Schikora-Tamarit M.A."/>
        </authorList>
    </citation>
    <scope>NUCLEOTIDE SEQUENCE</scope>
    <source>
        <strain evidence="10">CBS2887</strain>
    </source>
</reference>
<dbReference type="EC" id="2.7.11.1" evidence="2"/>
<dbReference type="CDD" id="cd14008">
    <property type="entry name" value="STKc_LKB1_CaMKK"/>
    <property type="match status" value="1"/>
</dbReference>
<dbReference type="AlphaFoldDB" id="A0A9P8TL31"/>
<evidence type="ECO:0000256" key="3">
    <source>
        <dbReference type="ARBA" id="ARBA00022679"/>
    </source>
</evidence>
<dbReference type="InterPro" id="IPR000719">
    <property type="entry name" value="Prot_kinase_dom"/>
</dbReference>
<dbReference type="InterPro" id="IPR011009">
    <property type="entry name" value="Kinase-like_dom_sf"/>
</dbReference>
<sequence length="590" mass="66043">MPLQPIYNINEVRLTQDVDTGAKYLNQYRLIEKIGSGHNGKVYLASEIVKDTEPQVEKLYAIKELSKVSKISILNKDPAARINNIRNEVDIMRLIQDNNTSHPNIVRFHQLLDDPNSSRVFLVFEYCDGHHLKFGATVPYTIERIHHILVNVVLGLEYLHGLGVLHRDIKPSNILHSGELFKEVKITDFGSSCMKFNNNQSTTGTPAFMAPELFDSSHLHHNHHENNIDTQIDGTEADIWALGVSLYSLYYRKLPFSGHNEFNLFNIVVYQEPDYETEMPLPRGDADDLLVDLIKSMLIKDPRKRIRLCDVKSHAFIKKLYSSSEYKQFVKFNEGYLFKHEQLSRASSLSQKFKRLFKRKASSSSSGSESNSNSQPPPRKLISTEPVSSSFNSKPSINLSLTRNTKSAYNNSSPVSSHFETSSSSSSSTEAFSPPRPSPTLSLFNQSIHSTARSQSQSPVPVDLNLSTLKSNEPTPAAAANTIIPVGKSSSSNERQTGINMPQSSNSLDLSAYLKNPKLDIIPDTLDDRTQRNNSDGTTESDDGSDDDQPFHIGVRPSTATVYAEARRRLTNDSGLNTAMSTRANNSFRF</sequence>
<evidence type="ECO:0000256" key="2">
    <source>
        <dbReference type="ARBA" id="ARBA00012513"/>
    </source>
</evidence>
<name>A0A9P8TL31_WICPI</name>
<proteinExistence type="inferred from homology"/>
<feature type="compositionally biased region" description="Low complexity" evidence="8">
    <location>
        <begin position="412"/>
        <end position="433"/>
    </location>
</feature>
<dbReference type="PROSITE" id="PS50011">
    <property type="entry name" value="PROTEIN_KINASE_DOM"/>
    <property type="match status" value="1"/>
</dbReference>
<evidence type="ECO:0000313" key="10">
    <source>
        <dbReference type="EMBL" id="KAH3683553.1"/>
    </source>
</evidence>
<organism evidence="10 11">
    <name type="scientific">Wickerhamomyces pijperi</name>
    <name type="common">Yeast</name>
    <name type="synonym">Pichia pijperi</name>
    <dbReference type="NCBI Taxonomy" id="599730"/>
    <lineage>
        <taxon>Eukaryota</taxon>
        <taxon>Fungi</taxon>
        <taxon>Dikarya</taxon>
        <taxon>Ascomycota</taxon>
        <taxon>Saccharomycotina</taxon>
        <taxon>Saccharomycetes</taxon>
        <taxon>Phaffomycetales</taxon>
        <taxon>Wickerhamomycetaceae</taxon>
        <taxon>Wickerhamomyces</taxon>
    </lineage>
</organism>
<feature type="binding site" evidence="7">
    <location>
        <position position="63"/>
    </location>
    <ligand>
        <name>ATP</name>
        <dbReference type="ChEBI" id="CHEBI:30616"/>
    </ligand>
</feature>
<keyword evidence="3" id="KW-0808">Transferase</keyword>
<keyword evidence="5" id="KW-0418">Kinase</keyword>
<dbReference type="SMART" id="SM00220">
    <property type="entry name" value="S_TKc"/>
    <property type="match status" value="1"/>
</dbReference>
<dbReference type="Pfam" id="PF00069">
    <property type="entry name" value="Pkinase"/>
    <property type="match status" value="1"/>
</dbReference>
<dbReference type="PANTHER" id="PTHR43671:SF13">
    <property type="entry name" value="SERINE_THREONINE-PROTEIN KINASE NEK2"/>
    <property type="match status" value="1"/>
</dbReference>
<feature type="compositionally biased region" description="Polar residues" evidence="8">
    <location>
        <begin position="439"/>
        <end position="474"/>
    </location>
</feature>
<evidence type="ECO:0000256" key="4">
    <source>
        <dbReference type="ARBA" id="ARBA00022741"/>
    </source>
</evidence>
<dbReference type="GO" id="GO:0004674">
    <property type="term" value="F:protein serine/threonine kinase activity"/>
    <property type="evidence" value="ECO:0007669"/>
    <property type="project" value="UniProtKB-EC"/>
</dbReference>
<dbReference type="SUPFAM" id="SSF56112">
    <property type="entry name" value="Protein kinase-like (PK-like)"/>
    <property type="match status" value="1"/>
</dbReference>
<dbReference type="GO" id="GO:0005524">
    <property type="term" value="F:ATP binding"/>
    <property type="evidence" value="ECO:0007669"/>
    <property type="project" value="UniProtKB-UniRule"/>
</dbReference>
<accession>A0A9P8TL31</accession>
<evidence type="ECO:0000256" key="5">
    <source>
        <dbReference type="ARBA" id="ARBA00022777"/>
    </source>
</evidence>
<dbReference type="PROSITE" id="PS00107">
    <property type="entry name" value="PROTEIN_KINASE_ATP"/>
    <property type="match status" value="1"/>
</dbReference>
<keyword evidence="11" id="KW-1185">Reference proteome</keyword>
<dbReference type="Proteomes" id="UP000774326">
    <property type="component" value="Unassembled WGS sequence"/>
</dbReference>
<evidence type="ECO:0000259" key="9">
    <source>
        <dbReference type="PROSITE" id="PS50011"/>
    </source>
</evidence>
<feature type="domain" description="Protein kinase" evidence="9">
    <location>
        <begin position="28"/>
        <end position="317"/>
    </location>
</feature>
<evidence type="ECO:0000256" key="1">
    <source>
        <dbReference type="ARBA" id="ARBA00010886"/>
    </source>
</evidence>
<reference evidence="10" key="1">
    <citation type="journal article" date="2021" name="Open Biol.">
        <title>Shared evolutionary footprints suggest mitochondrial oxidative damage underlies multiple complex I losses in fungi.</title>
        <authorList>
            <person name="Schikora-Tamarit M.A."/>
            <person name="Marcet-Houben M."/>
            <person name="Nosek J."/>
            <person name="Gabaldon T."/>
        </authorList>
    </citation>
    <scope>NUCLEOTIDE SEQUENCE</scope>
    <source>
        <strain evidence="10">CBS2887</strain>
    </source>
</reference>
<feature type="region of interest" description="Disordered" evidence="8">
    <location>
        <begin position="521"/>
        <end position="557"/>
    </location>
</feature>
<dbReference type="InterPro" id="IPR050660">
    <property type="entry name" value="NEK_Ser/Thr_kinase"/>
</dbReference>
<gene>
    <name evidence="10" type="ORF">WICPIJ_005480</name>
</gene>
<evidence type="ECO:0000313" key="11">
    <source>
        <dbReference type="Proteomes" id="UP000774326"/>
    </source>
</evidence>
<evidence type="ECO:0000256" key="7">
    <source>
        <dbReference type="PROSITE-ProRule" id="PRU10141"/>
    </source>
</evidence>
<evidence type="ECO:0000256" key="6">
    <source>
        <dbReference type="ARBA" id="ARBA00022840"/>
    </source>
</evidence>
<keyword evidence="4 7" id="KW-0547">Nucleotide-binding</keyword>
<dbReference type="InterPro" id="IPR017441">
    <property type="entry name" value="Protein_kinase_ATP_BS"/>
</dbReference>
<dbReference type="PANTHER" id="PTHR43671">
    <property type="entry name" value="SERINE/THREONINE-PROTEIN KINASE NEK"/>
    <property type="match status" value="1"/>
</dbReference>
<protein>
    <recommendedName>
        <fullName evidence="2">non-specific serine/threonine protein kinase</fullName>
        <ecNumber evidence="2">2.7.11.1</ecNumber>
    </recommendedName>
</protein>
<comment type="similarity">
    <text evidence="1">Belongs to the protein kinase superfamily. NEK Ser/Thr protein kinase family. NIMA subfamily.</text>
</comment>
<feature type="compositionally biased region" description="Acidic residues" evidence="8">
    <location>
        <begin position="539"/>
        <end position="548"/>
    </location>
</feature>
<comment type="caution">
    <text evidence="10">The sequence shown here is derived from an EMBL/GenBank/DDBJ whole genome shotgun (WGS) entry which is preliminary data.</text>
</comment>
<feature type="compositionally biased region" description="Polar residues" evidence="8">
    <location>
        <begin position="385"/>
        <end position="411"/>
    </location>
</feature>
<feature type="region of interest" description="Disordered" evidence="8">
    <location>
        <begin position="360"/>
        <end position="508"/>
    </location>
</feature>
<dbReference type="EMBL" id="JAEUBG010003067">
    <property type="protein sequence ID" value="KAH3683553.1"/>
    <property type="molecule type" value="Genomic_DNA"/>
</dbReference>
<dbReference type="Gene3D" id="1.10.510.10">
    <property type="entry name" value="Transferase(Phosphotransferase) domain 1"/>
    <property type="match status" value="1"/>
</dbReference>
<feature type="compositionally biased region" description="Polar residues" evidence="8">
    <location>
        <begin position="488"/>
        <end position="508"/>
    </location>
</feature>